<evidence type="ECO:0008006" key="3">
    <source>
        <dbReference type="Google" id="ProtNLM"/>
    </source>
</evidence>
<sequence>MSTSIQTRERRKTEIAKAMREMVPLAFDEETTHVMDYACGTGAISQRLAPYCKRIIGVDINANVVDQYNETVLNQGISPEDYCINHVDLIVFEIQEMVAFCTDLSERPEVLDNELFDVIVCSQAYHHLPSITKTTELLLSYLKPGGSLLVADLLKSDHSHEFHSYKHHTEITNPEHEAALQSPVIHHGGITEDQIHSAFEYAGLTEIEFKIIHTIQKGDRGFDIFLVKGSKPL</sequence>
<dbReference type="EMBL" id="BPWL01000007">
    <property type="protein sequence ID" value="GJJ11933.1"/>
    <property type="molecule type" value="Genomic_DNA"/>
</dbReference>
<organism evidence="1 2">
    <name type="scientific">Clathrus columnatus</name>
    <dbReference type="NCBI Taxonomy" id="1419009"/>
    <lineage>
        <taxon>Eukaryota</taxon>
        <taxon>Fungi</taxon>
        <taxon>Dikarya</taxon>
        <taxon>Basidiomycota</taxon>
        <taxon>Agaricomycotina</taxon>
        <taxon>Agaricomycetes</taxon>
        <taxon>Phallomycetidae</taxon>
        <taxon>Phallales</taxon>
        <taxon>Clathraceae</taxon>
        <taxon>Clathrus</taxon>
    </lineage>
</organism>
<evidence type="ECO:0000313" key="2">
    <source>
        <dbReference type="Proteomes" id="UP001050691"/>
    </source>
</evidence>
<dbReference type="Gene3D" id="3.40.50.150">
    <property type="entry name" value="Vaccinia Virus protein VP39"/>
    <property type="match status" value="1"/>
</dbReference>
<keyword evidence="2" id="KW-1185">Reference proteome</keyword>
<gene>
    <name evidence="1" type="ORF">Clacol_006171</name>
</gene>
<evidence type="ECO:0000313" key="1">
    <source>
        <dbReference type="EMBL" id="GJJ11933.1"/>
    </source>
</evidence>
<dbReference type="InterPro" id="IPR029063">
    <property type="entry name" value="SAM-dependent_MTases_sf"/>
</dbReference>
<dbReference type="Pfam" id="PF13489">
    <property type="entry name" value="Methyltransf_23"/>
    <property type="match status" value="1"/>
</dbReference>
<accession>A0AAV5AFM8</accession>
<dbReference type="SUPFAM" id="SSF53335">
    <property type="entry name" value="S-adenosyl-L-methionine-dependent methyltransferases"/>
    <property type="match status" value="1"/>
</dbReference>
<dbReference type="CDD" id="cd02440">
    <property type="entry name" value="AdoMet_MTases"/>
    <property type="match status" value="1"/>
</dbReference>
<proteinExistence type="predicted"/>
<protein>
    <recommendedName>
        <fullName evidence="3">Methyltransferase domain-containing protein</fullName>
    </recommendedName>
</protein>
<name>A0AAV5AFM8_9AGAM</name>
<comment type="caution">
    <text evidence="1">The sequence shown here is derived from an EMBL/GenBank/DDBJ whole genome shotgun (WGS) entry which is preliminary data.</text>
</comment>
<dbReference type="AlphaFoldDB" id="A0AAV5AFM8"/>
<dbReference type="Proteomes" id="UP001050691">
    <property type="component" value="Unassembled WGS sequence"/>
</dbReference>
<dbReference type="PANTHER" id="PTHR43861">
    <property type="entry name" value="TRANS-ACONITATE 2-METHYLTRANSFERASE-RELATED"/>
    <property type="match status" value="1"/>
</dbReference>
<reference evidence="1" key="1">
    <citation type="submission" date="2021-10" db="EMBL/GenBank/DDBJ databases">
        <title>De novo Genome Assembly of Clathrus columnatus (Basidiomycota, Fungi) Using Illumina and Nanopore Sequence Data.</title>
        <authorList>
            <person name="Ogiso-Tanaka E."/>
            <person name="Itagaki H."/>
            <person name="Hosoya T."/>
            <person name="Hosaka K."/>
        </authorList>
    </citation>
    <scope>NUCLEOTIDE SEQUENCE</scope>
    <source>
        <strain evidence="1">MO-923</strain>
    </source>
</reference>